<keyword evidence="3 5" id="KW-1133">Transmembrane helix</keyword>
<dbReference type="Proteomes" id="UP000596742">
    <property type="component" value="Unassembled WGS sequence"/>
</dbReference>
<organism evidence="8 9">
    <name type="scientific">Mytilus galloprovincialis</name>
    <name type="common">Mediterranean mussel</name>
    <dbReference type="NCBI Taxonomy" id="29158"/>
    <lineage>
        <taxon>Eukaryota</taxon>
        <taxon>Metazoa</taxon>
        <taxon>Spiralia</taxon>
        <taxon>Lophotrochozoa</taxon>
        <taxon>Mollusca</taxon>
        <taxon>Bivalvia</taxon>
        <taxon>Autobranchia</taxon>
        <taxon>Pteriomorphia</taxon>
        <taxon>Mytilida</taxon>
        <taxon>Mytiloidea</taxon>
        <taxon>Mytilidae</taxon>
        <taxon>Mytilinae</taxon>
        <taxon>Mytilus</taxon>
    </lineage>
</organism>
<dbReference type="GO" id="GO:0004930">
    <property type="term" value="F:G protein-coupled receptor activity"/>
    <property type="evidence" value="ECO:0007669"/>
    <property type="project" value="InterPro"/>
</dbReference>
<protein>
    <submittedName>
        <fullName evidence="8">G protein-coupled receptor 157</fullName>
    </submittedName>
</protein>
<dbReference type="Pfam" id="PF00001">
    <property type="entry name" value="7tm_1"/>
    <property type="match status" value="1"/>
</dbReference>
<evidence type="ECO:0000256" key="4">
    <source>
        <dbReference type="ARBA" id="ARBA00023136"/>
    </source>
</evidence>
<dbReference type="PANTHER" id="PTHR23112:SF47">
    <property type="entry name" value="G-PROTEIN COUPLED RECEPTOR 157"/>
    <property type="match status" value="1"/>
</dbReference>
<evidence type="ECO:0000256" key="3">
    <source>
        <dbReference type="ARBA" id="ARBA00022989"/>
    </source>
</evidence>
<reference evidence="8" key="1">
    <citation type="submission" date="2018-11" db="EMBL/GenBank/DDBJ databases">
        <authorList>
            <person name="Alioto T."/>
            <person name="Alioto T."/>
        </authorList>
    </citation>
    <scope>NUCLEOTIDE SEQUENCE</scope>
</reference>
<accession>A0A8B6CSK5</accession>
<evidence type="ECO:0000256" key="1">
    <source>
        <dbReference type="ARBA" id="ARBA00004141"/>
    </source>
</evidence>
<dbReference type="InterPro" id="IPR017452">
    <property type="entry name" value="GPCR_Rhodpsn_7TM"/>
</dbReference>
<proteinExistence type="predicted"/>
<keyword evidence="8" id="KW-0675">Receptor</keyword>
<feature type="transmembrane region" description="Helical" evidence="5">
    <location>
        <begin position="133"/>
        <end position="149"/>
    </location>
</feature>
<evidence type="ECO:0000259" key="7">
    <source>
        <dbReference type="PROSITE" id="PS50262"/>
    </source>
</evidence>
<keyword evidence="9" id="KW-1185">Reference proteome</keyword>
<feature type="transmembrane region" description="Helical" evidence="5">
    <location>
        <begin position="12"/>
        <end position="37"/>
    </location>
</feature>
<keyword evidence="4 5" id="KW-0472">Membrane</keyword>
<dbReference type="InterPro" id="IPR017981">
    <property type="entry name" value="GPCR_2-like_7TM"/>
</dbReference>
<feature type="domain" description="G-protein coupled receptors family 2 profile 2" evidence="6">
    <location>
        <begin position="11"/>
        <end position="301"/>
    </location>
</feature>
<comment type="subcellular location">
    <subcellularLocation>
        <location evidence="1">Membrane</location>
        <topology evidence="1">Multi-pass membrane protein</topology>
    </subcellularLocation>
</comment>
<feature type="transmembrane region" description="Helical" evidence="5">
    <location>
        <begin position="232"/>
        <end position="256"/>
    </location>
</feature>
<feature type="transmembrane region" description="Helical" evidence="5">
    <location>
        <begin position="91"/>
        <end position="112"/>
    </location>
</feature>
<dbReference type="GO" id="GO:0007189">
    <property type="term" value="P:adenylate cyclase-activating G protein-coupled receptor signaling pathway"/>
    <property type="evidence" value="ECO:0007669"/>
    <property type="project" value="TreeGrafter"/>
</dbReference>
<dbReference type="InterPro" id="IPR000276">
    <property type="entry name" value="GPCR_Rhodpsn"/>
</dbReference>
<dbReference type="EMBL" id="UYJE01002242">
    <property type="protein sequence ID" value="VDI08964.1"/>
    <property type="molecule type" value="Genomic_DNA"/>
</dbReference>
<name>A0A8B6CSK5_MYTGA</name>
<comment type="caution">
    <text evidence="8">The sequence shown here is derived from an EMBL/GenBank/DDBJ whole genome shotgun (WGS) entry which is preliminary data.</text>
</comment>
<feature type="transmembrane region" description="Helical" evidence="5">
    <location>
        <begin position="176"/>
        <end position="201"/>
    </location>
</feature>
<dbReference type="OrthoDB" id="6138721at2759"/>
<evidence type="ECO:0000259" key="6">
    <source>
        <dbReference type="PROSITE" id="PS50261"/>
    </source>
</evidence>
<dbReference type="GO" id="GO:0007166">
    <property type="term" value="P:cell surface receptor signaling pathway"/>
    <property type="evidence" value="ECO:0007669"/>
    <property type="project" value="InterPro"/>
</dbReference>
<evidence type="ECO:0000256" key="5">
    <source>
        <dbReference type="SAM" id="Phobius"/>
    </source>
</evidence>
<dbReference type="Gene3D" id="1.20.1070.10">
    <property type="entry name" value="Rhodopsin 7-helix transmembrane proteins"/>
    <property type="match status" value="1"/>
</dbReference>
<dbReference type="PANTHER" id="PTHR23112">
    <property type="entry name" value="G PROTEIN-COUPLED RECEPTOR 157-RELATED"/>
    <property type="match status" value="1"/>
</dbReference>
<dbReference type="SUPFAM" id="SSF81321">
    <property type="entry name" value="Family A G protein-coupled receptor-like"/>
    <property type="match status" value="1"/>
</dbReference>
<evidence type="ECO:0000313" key="9">
    <source>
        <dbReference type="Proteomes" id="UP000596742"/>
    </source>
</evidence>
<dbReference type="PROSITE" id="PS50262">
    <property type="entry name" value="G_PROTEIN_RECEP_F1_2"/>
    <property type="match status" value="1"/>
</dbReference>
<feature type="domain" description="G-protein coupled receptors family 1 profile" evidence="7">
    <location>
        <begin position="28"/>
        <end position="297"/>
    </location>
</feature>
<evidence type="ECO:0000256" key="2">
    <source>
        <dbReference type="ARBA" id="ARBA00022692"/>
    </source>
</evidence>
<dbReference type="PROSITE" id="PS50261">
    <property type="entry name" value="G_PROTEIN_RECEP_F2_4"/>
    <property type="match status" value="1"/>
</dbReference>
<feature type="transmembrane region" description="Helical" evidence="5">
    <location>
        <begin position="49"/>
        <end position="71"/>
    </location>
</feature>
<dbReference type="GO" id="GO:0005886">
    <property type="term" value="C:plasma membrane"/>
    <property type="evidence" value="ECO:0007669"/>
    <property type="project" value="TreeGrafter"/>
</dbReference>
<gene>
    <name evidence="8" type="ORF">MGAL_10B002859</name>
</gene>
<dbReference type="AlphaFoldDB" id="A0A8B6CSK5"/>
<evidence type="ECO:0000313" key="8">
    <source>
        <dbReference type="EMBL" id="VDI08964.1"/>
    </source>
</evidence>
<sequence length="334" mass="38576">MNKTDFSDKELTISAGITVASSLLSIIGGLLIIWSYSRITETQNRVRDLLVALTIADICIAFGNGVGGVQFYYLDSKQSLSSNAVCVGQSFITTSFSISSFLWILSIAMYLFRCVWIQEDPLLTRKTMKLIHVIVWGIPGVITLTAYLYDKLGNGTYSINGVWCWLKVPVDTKWGLFWMLVTGKGWEVITYVVIAILYIMMKIKTYRQGRRFNRNVLQWNQISNELRREDEIYCISCLIIYCLRMWGIIRLVLGLVRTDIPFNNYCYHGYDHVIKQALLFLHSYGDSAQAFWNFILFCLCDKTVRTHVKLAFCRRKLNRLGENIKQNNERTSFF</sequence>
<keyword evidence="2 5" id="KW-0812">Transmembrane</keyword>